<dbReference type="PANTHER" id="PTHR22939:SF130">
    <property type="entry name" value="PERIPLASMIC SERINE ENDOPROTEASE DEGP-LIKE-RELATED"/>
    <property type="match status" value="1"/>
</dbReference>
<dbReference type="InterPro" id="IPR036034">
    <property type="entry name" value="PDZ_sf"/>
</dbReference>
<protein>
    <recommendedName>
        <fullName evidence="5">Probable periplasmic serine endoprotease DegP-like</fullName>
        <ecNumber evidence="4">3.4.21.107</ecNumber>
    </recommendedName>
    <alternativeName>
        <fullName evidence="13">Protease Do</fullName>
    </alternativeName>
</protein>
<keyword evidence="11" id="KW-0720">Serine protease</keyword>
<evidence type="ECO:0000256" key="14">
    <source>
        <dbReference type="PIRSR" id="PIRSR611782-1"/>
    </source>
</evidence>
<dbReference type="Gene3D" id="2.30.42.10">
    <property type="match status" value="2"/>
</dbReference>
<dbReference type="PANTHER" id="PTHR22939">
    <property type="entry name" value="SERINE PROTEASE FAMILY S1C HTRA-RELATED"/>
    <property type="match status" value="1"/>
</dbReference>
<feature type="active site" description="Charge relay system" evidence="14">
    <location>
        <position position="244"/>
    </location>
</feature>
<keyword evidence="9" id="KW-0574">Periplasm</keyword>
<dbReference type="InterPro" id="IPR009003">
    <property type="entry name" value="Peptidase_S1_PA"/>
</dbReference>
<dbReference type="Gene3D" id="2.40.10.120">
    <property type="match status" value="1"/>
</dbReference>
<name>A0A6V8IAL6_9PROT</name>
<evidence type="ECO:0000256" key="3">
    <source>
        <dbReference type="ARBA" id="ARBA00010541"/>
    </source>
</evidence>
<keyword evidence="7" id="KW-0732">Signal</keyword>
<evidence type="ECO:0000256" key="6">
    <source>
        <dbReference type="ARBA" id="ARBA00022670"/>
    </source>
</evidence>
<comment type="caution">
    <text evidence="18">The sequence shown here is derived from an EMBL/GenBank/DDBJ whole genome shotgun (WGS) entry which is preliminary data.</text>
</comment>
<keyword evidence="19" id="KW-1185">Reference proteome</keyword>
<dbReference type="InterPro" id="IPR001940">
    <property type="entry name" value="Peptidase_S1C"/>
</dbReference>
<comment type="similarity">
    <text evidence="3">Belongs to the peptidase S1C family.</text>
</comment>
<dbReference type="OrthoDB" id="9758917at2"/>
<evidence type="ECO:0000313" key="18">
    <source>
        <dbReference type="EMBL" id="GFE94659.1"/>
    </source>
</evidence>
<sequence length="528" mass="53465">MSEKSVSKFFGRTHRKTLLVLLAGVAFAGTTGIGPSGVHAAYAEDAGAIKPSSPVQTLPNFVNLVKQVKPAVVSITSMIKADAVEGEGGGMGGMGGGMGGMPFPFPFPFQMAPQQSRQQIEARGSGFLISADGYVVTNNHVVKGATKVTVTLDDGTTLPAKIIGRDGKTDLALLKVTSTQKLPFIELGESDDVQPGEWVVAVGNPYGLGGTVTAGIVSARGRDINEGPYDNFIQIDAPINRGNSGGPLFTQDGKVVGVNTAILSPSGGGSIGIGFAIPSDTVRSVTDQLRKTGHVVRGYLGVNAQVISPAMAKALNMPVPAPGAPPAGALVASTSPDSPAEKAGLKAEDIVTDFNGQKVSSPHDLAVRVASVAPGTDAKIGYLRGGKPQTLTVKIGNLAKASNDGGIEGSASSGPHLGVSLTPLSGDIRRQLGLGSDVHGVVVNDVQPGSPADQAGIRPGDVIQSVSNQSVDSPRAAVTAVRGALAAKKPVLLRVLRDGQSLFIAISPDGTGDGSDSGATSGGDDDDN</sequence>
<dbReference type="InterPro" id="IPR001478">
    <property type="entry name" value="PDZ"/>
</dbReference>
<evidence type="ECO:0000256" key="13">
    <source>
        <dbReference type="ARBA" id="ARBA00032850"/>
    </source>
</evidence>
<accession>A0A6V8IAL6</accession>
<dbReference type="SUPFAM" id="SSF50494">
    <property type="entry name" value="Trypsin-like serine proteases"/>
    <property type="match status" value="1"/>
</dbReference>
<keyword evidence="6 18" id="KW-0645">Protease</keyword>
<evidence type="ECO:0000256" key="12">
    <source>
        <dbReference type="ARBA" id="ARBA00023016"/>
    </source>
</evidence>
<reference evidence="18 19" key="1">
    <citation type="journal article" date="2020" name="Cell Rep.">
        <title>Local necrotic cells trigger systemic immune activation via gut microbiome dysbiosis in Drosophila.</title>
        <authorList>
            <person name="Kosakamoto H."/>
            <person name="Yamauchi T."/>
            <person name="Akuzawa-Tokita Y."/>
            <person name="Nishimura K."/>
            <person name="Soga T."/>
            <person name="Murakami T."/>
            <person name="Mori H."/>
            <person name="Yamamoto K."/>
            <person name="Miyazaki R."/>
            <person name="Koto A."/>
            <person name="Miura M."/>
            <person name="Obata F."/>
        </authorList>
    </citation>
    <scope>NUCLEOTIDE SEQUENCE [LARGE SCALE GENOMIC DNA]</scope>
    <source>
        <strain evidence="18 19">Ai</strain>
    </source>
</reference>
<feature type="binding site" evidence="15">
    <location>
        <begin position="242"/>
        <end position="244"/>
    </location>
    <ligand>
        <name>substrate</name>
    </ligand>
</feature>
<evidence type="ECO:0000256" key="2">
    <source>
        <dbReference type="ARBA" id="ARBA00004418"/>
    </source>
</evidence>
<feature type="active site" description="Charge relay system" evidence="14">
    <location>
        <position position="140"/>
    </location>
</feature>
<keyword evidence="8" id="KW-0677">Repeat</keyword>
<evidence type="ECO:0000256" key="9">
    <source>
        <dbReference type="ARBA" id="ARBA00022764"/>
    </source>
</evidence>
<feature type="region of interest" description="Disordered" evidence="16">
    <location>
        <begin position="506"/>
        <end position="528"/>
    </location>
</feature>
<evidence type="ECO:0000313" key="19">
    <source>
        <dbReference type="Proteomes" id="UP000548726"/>
    </source>
</evidence>
<dbReference type="SUPFAM" id="SSF50156">
    <property type="entry name" value="PDZ domain-like"/>
    <property type="match status" value="2"/>
</dbReference>
<evidence type="ECO:0000256" key="11">
    <source>
        <dbReference type="ARBA" id="ARBA00022825"/>
    </source>
</evidence>
<comment type="subcellular location">
    <subcellularLocation>
        <location evidence="2">Periplasm</location>
    </subcellularLocation>
</comment>
<keyword evidence="10" id="KW-0378">Hydrolase</keyword>
<organism evidence="18 19">
    <name type="scientific">Acetobacter persici</name>
    <dbReference type="NCBI Taxonomy" id="1076596"/>
    <lineage>
        <taxon>Bacteria</taxon>
        <taxon>Pseudomonadati</taxon>
        <taxon>Pseudomonadota</taxon>
        <taxon>Alphaproteobacteria</taxon>
        <taxon>Acetobacterales</taxon>
        <taxon>Acetobacteraceae</taxon>
        <taxon>Acetobacter</taxon>
    </lineage>
</organism>
<gene>
    <name evidence="18" type="ORF">DmAi_27180</name>
</gene>
<comment type="catalytic activity">
    <reaction evidence="1">
        <text>Acts on substrates that are at least partially unfolded. The cleavage site P1 residue is normally between a pair of hydrophobic residues, such as Val-|-Val.</text>
        <dbReference type="EC" id="3.4.21.107"/>
    </reaction>
</comment>
<evidence type="ECO:0000256" key="5">
    <source>
        <dbReference type="ARBA" id="ARBA00013958"/>
    </source>
</evidence>
<dbReference type="GO" id="GO:0006508">
    <property type="term" value="P:proteolysis"/>
    <property type="evidence" value="ECO:0007669"/>
    <property type="project" value="UniProtKB-KW"/>
</dbReference>
<dbReference type="PRINTS" id="PR00834">
    <property type="entry name" value="PROTEASES2C"/>
</dbReference>
<dbReference type="GO" id="GO:0004252">
    <property type="term" value="F:serine-type endopeptidase activity"/>
    <property type="evidence" value="ECO:0007669"/>
    <property type="project" value="InterPro"/>
</dbReference>
<evidence type="ECO:0000256" key="10">
    <source>
        <dbReference type="ARBA" id="ARBA00022801"/>
    </source>
</evidence>
<evidence type="ECO:0000256" key="16">
    <source>
        <dbReference type="SAM" id="MobiDB-lite"/>
    </source>
</evidence>
<dbReference type="NCBIfam" id="TIGR02037">
    <property type="entry name" value="degP_htrA_DO"/>
    <property type="match status" value="1"/>
</dbReference>
<evidence type="ECO:0000256" key="8">
    <source>
        <dbReference type="ARBA" id="ARBA00022737"/>
    </source>
</evidence>
<dbReference type="AlphaFoldDB" id="A0A6V8IAL6"/>
<dbReference type="Pfam" id="PF13365">
    <property type="entry name" value="Trypsin_2"/>
    <property type="match status" value="1"/>
</dbReference>
<dbReference type="Pfam" id="PF13180">
    <property type="entry name" value="PDZ_2"/>
    <property type="match status" value="2"/>
</dbReference>
<dbReference type="EMBL" id="BLJP01000016">
    <property type="protein sequence ID" value="GFE94659.1"/>
    <property type="molecule type" value="Genomic_DNA"/>
</dbReference>
<feature type="active site" description="Charge relay system" evidence="14">
    <location>
        <position position="170"/>
    </location>
</feature>
<evidence type="ECO:0000256" key="1">
    <source>
        <dbReference type="ARBA" id="ARBA00001772"/>
    </source>
</evidence>
<dbReference type="GeneID" id="95618683"/>
<dbReference type="SMART" id="SM00228">
    <property type="entry name" value="PDZ"/>
    <property type="match status" value="2"/>
</dbReference>
<dbReference type="InterPro" id="IPR011782">
    <property type="entry name" value="Pept_S1C_Do"/>
</dbReference>
<feature type="domain" description="PDZ" evidence="17">
    <location>
        <begin position="412"/>
        <end position="499"/>
    </location>
</feature>
<keyword evidence="12" id="KW-0346">Stress response</keyword>
<dbReference type="RefSeq" id="WP_086654768.1">
    <property type="nucleotide sequence ID" value="NZ_BLJP01000016.1"/>
</dbReference>
<evidence type="ECO:0000256" key="4">
    <source>
        <dbReference type="ARBA" id="ARBA00013035"/>
    </source>
</evidence>
<proteinExistence type="inferred from homology"/>
<feature type="binding site" evidence="15">
    <location>
        <position position="140"/>
    </location>
    <ligand>
        <name>substrate</name>
    </ligand>
</feature>
<evidence type="ECO:0000256" key="7">
    <source>
        <dbReference type="ARBA" id="ARBA00022729"/>
    </source>
</evidence>
<dbReference type="EC" id="3.4.21.107" evidence="4"/>
<dbReference type="Proteomes" id="UP000548726">
    <property type="component" value="Unassembled WGS sequence"/>
</dbReference>
<evidence type="ECO:0000259" key="17">
    <source>
        <dbReference type="PROSITE" id="PS50106"/>
    </source>
</evidence>
<evidence type="ECO:0000256" key="15">
    <source>
        <dbReference type="PIRSR" id="PIRSR611782-2"/>
    </source>
</evidence>
<dbReference type="PROSITE" id="PS50106">
    <property type="entry name" value="PDZ"/>
    <property type="match status" value="1"/>
</dbReference>
<feature type="binding site" evidence="15">
    <location>
        <position position="170"/>
    </location>
    <ligand>
        <name>substrate</name>
    </ligand>
</feature>